<comment type="caution">
    <text evidence="1">The sequence shown here is derived from an EMBL/GenBank/DDBJ whole genome shotgun (WGS) entry which is preliminary data.</text>
</comment>
<reference evidence="1" key="1">
    <citation type="submission" date="2023-10" db="EMBL/GenBank/DDBJ databases">
        <title>Fecal carriage and genetic characteristics of carbapenem-resistant Enterobacterales among healthy adults from four provinces of China.</title>
        <authorList>
            <person name="Li Y."/>
            <person name="Zhang R."/>
        </authorList>
    </citation>
    <scope>NUCLEOTIDE SEQUENCE</scope>
    <source>
        <strain evidence="1">HN-136</strain>
    </source>
</reference>
<accession>A0AAP5XZX3</accession>
<dbReference type="EMBL" id="JAWPBU010000056">
    <property type="protein sequence ID" value="MDW2761777.1"/>
    <property type="molecule type" value="Genomic_DNA"/>
</dbReference>
<evidence type="ECO:0000313" key="1">
    <source>
        <dbReference type="EMBL" id="MDW2761777.1"/>
    </source>
</evidence>
<dbReference type="NCBIfam" id="NF033230">
    <property type="entry name" value="phage_region_01"/>
    <property type="match status" value="1"/>
</dbReference>
<name>A0AAP5XZX3_CITFR</name>
<evidence type="ECO:0000313" key="2">
    <source>
        <dbReference type="Proteomes" id="UP001278087"/>
    </source>
</evidence>
<organism evidence="1 2">
    <name type="scientific">Citrobacter freundii</name>
    <dbReference type="NCBI Taxonomy" id="546"/>
    <lineage>
        <taxon>Bacteria</taxon>
        <taxon>Pseudomonadati</taxon>
        <taxon>Pseudomonadota</taxon>
        <taxon>Gammaproteobacteria</taxon>
        <taxon>Enterobacterales</taxon>
        <taxon>Enterobacteriaceae</taxon>
        <taxon>Citrobacter</taxon>
        <taxon>Citrobacter freundii complex</taxon>
    </lineage>
</organism>
<gene>
    <name evidence="1" type="ORF">RYZ67_25390</name>
</gene>
<protein>
    <submittedName>
        <fullName evidence="1">Uncharacterized protein</fullName>
    </submittedName>
</protein>
<dbReference type="Proteomes" id="UP001278087">
    <property type="component" value="Unassembled WGS sequence"/>
</dbReference>
<dbReference type="InterPro" id="IPR059241">
    <property type="entry name" value="SfIV_phage_associated"/>
</dbReference>
<dbReference type="RefSeq" id="WP_085048964.1">
    <property type="nucleotide sequence ID" value="NZ_CP056238.1"/>
</dbReference>
<proteinExistence type="predicted"/>
<dbReference type="AlphaFoldDB" id="A0AAP5XZX3"/>
<sequence>MNGYENLYMAIIPGLAEHYGISDYDYRNNPHVTSAALCRSHLHKLMLIELYLHEHRIKFKNSVLNLDGGAALHHLVFQKTNWTPETIRSMGYFDLLWVLLDDLVPDKLSETAQSYLQVISKNQRLLKTDLMSYAGWQIGTGDQYLKDE</sequence>